<evidence type="ECO:0000313" key="2">
    <source>
        <dbReference type="Proteomes" id="UP000219563"/>
    </source>
</evidence>
<evidence type="ECO:0000313" key="1">
    <source>
        <dbReference type="EMBL" id="SOC17742.1"/>
    </source>
</evidence>
<sequence length="213" mass="24455">MSYQNQRYDFSKPATVTNLAFKEIPNTAFINVGSYFEMDYGFDLNNVGYTYVDLNSDGSFELIFGVMNEVPDGEFPYDYFERAYTLIDNKPVRFIEGGSRVLFWLGNDGYTYESGSSGAANSGTWKLTFNSSNIDSNWDGWEKTGFSNEAFLGVWDSYIHIDHPFDDIDSEANLSDNQITTDEFQSLSNEWNSRRVVIDWLRLSDYLSNNKLL</sequence>
<gene>
    <name evidence="1" type="ORF">SAMN02910411_0511</name>
</gene>
<dbReference type="RefSeq" id="WP_097077268.1">
    <property type="nucleotide sequence ID" value="NZ_OBMR01000016.1"/>
</dbReference>
<accession>A0A285T8B2</accession>
<reference evidence="1 2" key="1">
    <citation type="submission" date="2017-08" db="EMBL/GenBank/DDBJ databases">
        <authorList>
            <person name="de Groot N.N."/>
        </authorList>
    </citation>
    <scope>NUCLEOTIDE SEQUENCE [LARGE SCALE GENOMIC DNA]</scope>
    <source>
        <strain evidence="1 2">DSM 9787</strain>
    </source>
</reference>
<organism evidence="1 2">
    <name type="scientific">Pseudobutyrivibrio ruminis DSM 9787</name>
    <dbReference type="NCBI Taxonomy" id="1123011"/>
    <lineage>
        <taxon>Bacteria</taxon>
        <taxon>Bacillati</taxon>
        <taxon>Bacillota</taxon>
        <taxon>Clostridia</taxon>
        <taxon>Lachnospirales</taxon>
        <taxon>Lachnospiraceae</taxon>
        <taxon>Pseudobutyrivibrio</taxon>
    </lineage>
</organism>
<proteinExistence type="predicted"/>
<dbReference type="AlphaFoldDB" id="A0A285T8B2"/>
<dbReference type="EMBL" id="OBMR01000016">
    <property type="protein sequence ID" value="SOC17742.1"/>
    <property type="molecule type" value="Genomic_DNA"/>
</dbReference>
<name>A0A285T8B2_9FIRM</name>
<protein>
    <submittedName>
        <fullName evidence="1">Uncharacterized protein</fullName>
    </submittedName>
</protein>
<dbReference type="Proteomes" id="UP000219563">
    <property type="component" value="Unassembled WGS sequence"/>
</dbReference>